<feature type="coiled-coil region" evidence="1">
    <location>
        <begin position="32"/>
        <end position="59"/>
    </location>
</feature>
<dbReference type="GeneID" id="24098728"/>
<evidence type="ECO:0000313" key="2">
    <source>
        <dbReference type="EMBL" id="CCM03817.1"/>
    </source>
</evidence>
<gene>
    <name evidence="2" type="ORF">FIBRA_05966</name>
</gene>
<dbReference type="Proteomes" id="UP000006352">
    <property type="component" value="Unassembled WGS sequence"/>
</dbReference>
<evidence type="ECO:0000256" key="1">
    <source>
        <dbReference type="SAM" id="Coils"/>
    </source>
</evidence>
<feature type="coiled-coil region" evidence="1">
    <location>
        <begin position="87"/>
        <end position="114"/>
    </location>
</feature>
<sequence length="354" mass="39410">MSTSSTLIPPSPSSKSAYGRTLNDAYARWKVADEAVQSLAEEERVLDECTRELATARKMATNLRTHLSPSTPHLPLQAVPLGSTTDLVETAVQVHELERRLHRLTKQVEDLKLIAGALDENYDVLRQILDTGPLPSWHLIQGNEEAIERAEKTVAAREAVYNDSVVTTDAFVRARRCIQSAHHHYSQAMDLVDSICSPTRGIFAAMMGDEQSKEQTYREAGNWAKKAQFCFQESLSVLEPHQDVLETVRSDDREQLVQAGLLQAVRLYELMYGGKALSFGITQQVQVMVQKQLAIFERLTQFAVGIQDCTINCESVQQDAKAQRDTARRQLVSLWMKGAHGSAVGSDRHYSGSG</sequence>
<dbReference type="HOGENOM" id="CLU_783112_0_0_1"/>
<dbReference type="EMBL" id="HE797130">
    <property type="protein sequence ID" value="CCM03817.1"/>
    <property type="molecule type" value="Genomic_DNA"/>
</dbReference>
<evidence type="ECO:0000313" key="3">
    <source>
        <dbReference type="Proteomes" id="UP000006352"/>
    </source>
</evidence>
<proteinExistence type="predicted"/>
<dbReference type="OrthoDB" id="3242001at2759"/>
<dbReference type="RefSeq" id="XP_012183100.1">
    <property type="nucleotide sequence ID" value="XM_012327710.1"/>
</dbReference>
<keyword evidence="3" id="KW-1185">Reference proteome</keyword>
<accession>J4HYD0</accession>
<protein>
    <submittedName>
        <fullName evidence="2">Uncharacterized protein</fullName>
    </submittedName>
</protein>
<dbReference type="AlphaFoldDB" id="J4HYD0"/>
<reference evidence="2 3" key="1">
    <citation type="journal article" date="2012" name="Appl. Environ. Microbiol.">
        <title>Short-read sequencing for genomic analysis of the brown rot fungus Fibroporia radiculosa.</title>
        <authorList>
            <person name="Tang J.D."/>
            <person name="Perkins A.D."/>
            <person name="Sonstegard T.S."/>
            <person name="Schroeder S.G."/>
            <person name="Burgess S.C."/>
            <person name="Diehl S.V."/>
        </authorList>
    </citation>
    <scope>NUCLEOTIDE SEQUENCE [LARGE SCALE GENOMIC DNA]</scope>
    <source>
        <strain evidence="2 3">TFFH 294</strain>
    </source>
</reference>
<name>J4HYD0_9APHY</name>
<organism evidence="2 3">
    <name type="scientific">Fibroporia radiculosa</name>
    <dbReference type="NCBI Taxonomy" id="599839"/>
    <lineage>
        <taxon>Eukaryota</taxon>
        <taxon>Fungi</taxon>
        <taxon>Dikarya</taxon>
        <taxon>Basidiomycota</taxon>
        <taxon>Agaricomycotina</taxon>
        <taxon>Agaricomycetes</taxon>
        <taxon>Polyporales</taxon>
        <taxon>Fibroporiaceae</taxon>
        <taxon>Fibroporia</taxon>
    </lineage>
</organism>
<keyword evidence="1" id="KW-0175">Coiled coil</keyword>
<dbReference type="InParanoid" id="J4HYD0"/>